<dbReference type="PANTHER" id="PTHR22504">
    <property type="entry name" value="REPRESSOR OF RNA POLYMERASE III TRANSCRIPTION MAF1"/>
    <property type="match status" value="1"/>
</dbReference>
<reference evidence="3" key="1">
    <citation type="submission" date="2020-06" db="EMBL/GenBank/DDBJ databases">
        <authorList>
            <consortium name="Plant Systems Biology data submission"/>
        </authorList>
    </citation>
    <scope>NUCLEOTIDE SEQUENCE</scope>
    <source>
        <strain evidence="3">D6</strain>
    </source>
</reference>
<sequence>MKYLEDEKLTKLTSELTDATLGRSRSIHGRIEAYIMKRAGTDKKYAHALGRSFVAEMESVENQLADYKVFMERHIKADNNKKEATKSRGKGRKRSVSVGSSVEARPKKQQRRRRSSSYDDTMNKIASAAPASTVTTTTTTTTTTAPKPLGDFGEIGTRRLMTDLILTLNASFPDYDFASIRPSDFEKIQVNTAIKRINERLSELAAEKGAFLQDMWASMDDVVGLSDCDVYSYAPKARDEDDDPLSFLTQTLIEDAVVVDPDDGLNDLHHDNNSAPSSSSSTVLWSFNFFFVNKSQKRIVFFTCVERMRNEGSLLQQEDLLDDEVDYVRFHGTEASDVDFDMDPSAHIAGGIPIPIM</sequence>
<dbReference type="InterPro" id="IPR015257">
    <property type="entry name" value="Maf1"/>
</dbReference>
<dbReference type="EMBL" id="CAICTM010000664">
    <property type="protein sequence ID" value="CAB9514634.1"/>
    <property type="molecule type" value="Genomic_DNA"/>
</dbReference>
<dbReference type="PANTHER" id="PTHR22504:SF0">
    <property type="entry name" value="REPRESSOR OF RNA POLYMERASE III TRANSCRIPTION MAF1 HOMOLOG"/>
    <property type="match status" value="1"/>
</dbReference>
<keyword evidence="1" id="KW-0805">Transcription regulation</keyword>
<protein>
    <recommendedName>
        <fullName evidence="1">Repressor of RNA polymerase III transcription</fullName>
    </recommendedName>
</protein>
<evidence type="ECO:0000256" key="1">
    <source>
        <dbReference type="PIRNR" id="PIRNR037240"/>
    </source>
</evidence>
<dbReference type="GO" id="GO:0000994">
    <property type="term" value="F:RNA polymerase III core binding"/>
    <property type="evidence" value="ECO:0007669"/>
    <property type="project" value="TreeGrafter"/>
</dbReference>
<dbReference type="Gene3D" id="3.40.1000.50">
    <property type="entry name" value="Repressor of RNA polymerase III transcription Maf1"/>
    <property type="match status" value="1"/>
</dbReference>
<accession>A0A9N8E8I4</accession>
<evidence type="ECO:0000313" key="3">
    <source>
        <dbReference type="EMBL" id="CAB9514634.1"/>
    </source>
</evidence>
<name>A0A9N8E8I4_9STRA</name>
<gene>
    <name evidence="3" type="ORF">SEMRO_665_G183870.1</name>
</gene>
<dbReference type="GO" id="GO:0005634">
    <property type="term" value="C:nucleus"/>
    <property type="evidence" value="ECO:0007669"/>
    <property type="project" value="UniProtKB-SubCell"/>
</dbReference>
<dbReference type="PIRSF" id="PIRSF037240">
    <property type="entry name" value="RNA_polIII_Trep_MAF1"/>
    <property type="match status" value="1"/>
</dbReference>
<dbReference type="InterPro" id="IPR038564">
    <property type="entry name" value="Maf1_sf"/>
</dbReference>
<keyword evidence="1" id="KW-0678">Repressor</keyword>
<dbReference type="AlphaFoldDB" id="A0A9N8E8I4"/>
<keyword evidence="1" id="KW-0539">Nucleus</keyword>
<evidence type="ECO:0000256" key="2">
    <source>
        <dbReference type="SAM" id="MobiDB-lite"/>
    </source>
</evidence>
<feature type="compositionally biased region" description="Low complexity" evidence="2">
    <location>
        <begin position="133"/>
        <end position="144"/>
    </location>
</feature>
<feature type="region of interest" description="Disordered" evidence="2">
    <location>
        <begin position="78"/>
        <end position="150"/>
    </location>
</feature>
<evidence type="ECO:0000313" key="4">
    <source>
        <dbReference type="Proteomes" id="UP001153069"/>
    </source>
</evidence>
<dbReference type="Pfam" id="PF09174">
    <property type="entry name" value="Maf1"/>
    <property type="match status" value="1"/>
</dbReference>
<keyword evidence="4" id="KW-1185">Reference proteome</keyword>
<dbReference type="Proteomes" id="UP001153069">
    <property type="component" value="Unassembled WGS sequence"/>
</dbReference>
<keyword evidence="1" id="KW-0804">Transcription</keyword>
<organism evidence="3 4">
    <name type="scientific">Seminavis robusta</name>
    <dbReference type="NCBI Taxonomy" id="568900"/>
    <lineage>
        <taxon>Eukaryota</taxon>
        <taxon>Sar</taxon>
        <taxon>Stramenopiles</taxon>
        <taxon>Ochrophyta</taxon>
        <taxon>Bacillariophyta</taxon>
        <taxon>Bacillariophyceae</taxon>
        <taxon>Bacillariophycidae</taxon>
        <taxon>Naviculales</taxon>
        <taxon>Naviculaceae</taxon>
        <taxon>Seminavis</taxon>
    </lineage>
</organism>
<proteinExistence type="inferred from homology"/>
<dbReference type="OrthoDB" id="277029at2759"/>
<dbReference type="GO" id="GO:0016480">
    <property type="term" value="P:negative regulation of transcription by RNA polymerase III"/>
    <property type="evidence" value="ECO:0007669"/>
    <property type="project" value="UniProtKB-UniRule"/>
</dbReference>
<comment type="subcellular location">
    <subcellularLocation>
        <location evidence="1">Nucleus</location>
    </subcellularLocation>
</comment>
<comment type="similarity">
    <text evidence="1">Belongs to the MAF1 family.</text>
</comment>
<comment type="caution">
    <text evidence="3">The sequence shown here is derived from an EMBL/GenBank/DDBJ whole genome shotgun (WGS) entry which is preliminary data.</text>
</comment>